<organism evidence="3 4">
    <name type="scientific">Nostocoides japonicum T1-X7</name>
    <dbReference type="NCBI Taxonomy" id="1194083"/>
    <lineage>
        <taxon>Bacteria</taxon>
        <taxon>Bacillati</taxon>
        <taxon>Actinomycetota</taxon>
        <taxon>Actinomycetes</taxon>
        <taxon>Micrococcales</taxon>
        <taxon>Intrasporangiaceae</taxon>
        <taxon>Nostocoides</taxon>
    </lineage>
</organism>
<comment type="caution">
    <text evidence="3">The sequence shown here is derived from an EMBL/GenBank/DDBJ whole genome shotgun (WGS) entry which is preliminary data.</text>
</comment>
<reference evidence="3 4" key="1">
    <citation type="journal article" date="2013" name="ISME J.">
        <title>A metabolic model for members of the genus Tetrasphaera involved in enhanced biological phosphorus removal.</title>
        <authorList>
            <person name="Kristiansen R."/>
            <person name="Nguyen H.T.T."/>
            <person name="Saunders A.M."/>
            <person name="Nielsen J.L."/>
            <person name="Wimmer R."/>
            <person name="Le V.Q."/>
            <person name="McIlroy S.J."/>
            <person name="Petrovski S."/>
            <person name="Seviour R.J."/>
            <person name="Calteau A."/>
            <person name="Nielsen K.L."/>
            <person name="Nielsen P.H."/>
        </authorList>
    </citation>
    <scope>NUCLEOTIDE SEQUENCE [LARGE SCALE GENOMIC DNA]</scope>
    <source>
        <strain evidence="3 4">T1-X7</strain>
    </source>
</reference>
<keyword evidence="2" id="KW-1133">Transmembrane helix</keyword>
<feature type="transmembrane region" description="Helical" evidence="2">
    <location>
        <begin position="445"/>
        <end position="466"/>
    </location>
</feature>
<feature type="region of interest" description="Disordered" evidence="1">
    <location>
        <begin position="247"/>
        <end position="266"/>
    </location>
</feature>
<keyword evidence="2" id="KW-0472">Membrane</keyword>
<keyword evidence="2" id="KW-0812">Transmembrane</keyword>
<feature type="transmembrane region" description="Helical" evidence="2">
    <location>
        <begin position="56"/>
        <end position="78"/>
    </location>
</feature>
<feature type="transmembrane region" description="Helical" evidence="2">
    <location>
        <begin position="224"/>
        <end position="244"/>
    </location>
</feature>
<dbReference type="Proteomes" id="UP000035721">
    <property type="component" value="Unassembled WGS sequence"/>
</dbReference>
<feature type="transmembrane region" description="Helical" evidence="2">
    <location>
        <begin position="381"/>
        <end position="400"/>
    </location>
</feature>
<feature type="transmembrane region" description="Helical" evidence="2">
    <location>
        <begin position="195"/>
        <end position="212"/>
    </location>
</feature>
<feature type="transmembrane region" description="Helical" evidence="2">
    <location>
        <begin position="478"/>
        <end position="497"/>
    </location>
</feature>
<feature type="transmembrane region" description="Helical" evidence="2">
    <location>
        <begin position="512"/>
        <end position="531"/>
    </location>
</feature>
<sequence length="702" mass="71954">MLQQVVVAAGLWLVGVSALCVPLSAVGLWDPVVGTLVVLAVAWQSWLLAARVPAGAVGRATGVLLVAVAVAATVWLGATRAEQVLPRRDAGSNVQAAISLAETHRRVVPVPASTIGGAATLERPGITLASPAFYEVGSASHPAVQPQFVIGPAAVYSLAYWVGGAGAILVVPPLLTGLTLLGFGLLVGRCVGMRWGPIAAALAALVFPVVHTGRSTLSEPLADLALVAALLALVSAAATGRGGLAPDRGMSATTNRATSERTAGGVAPDRGVGATSGAVAGLLVGATMLLRADALRETVLLTVVGALAVLQRRPWARPLLTWAWVGTAYALLAALWLSYRYLGDISGSLVPLAAGAVVVALGCAVVVLLSRRGVGMPRTVARLLPGALAALTALAGLVLASRPLWQVVRQSPDDPGSRYVAALQLREGVTVDGARTYAEHSVAWLAWWVGWPALGVALAALSVALWTVGSAWVAGRSLPAWSGPLLVAAGSTLLTLWRPGITPDHPWADRRILIALLLVVGLVVAGAAWLVGHVPGRVAGPAAASLVVLVLLVPTVLATWPHRGERVEAGSLRAVEAVCAALGPHDVALMVDSRAANEWPQVVRGQCGRPALSTTQALRSGGDLPATVRAVSRDVASRGGRLVLLAASDASGLRTARATDVRQVSAVTVQEDARLLEHRPDHLVDLPLDVWIGVAPTGPVAP</sequence>
<gene>
    <name evidence="3" type="ORF">BN12_480015</name>
</gene>
<name>A0A077M3C4_9MICO</name>
<feature type="transmembrane region" description="Helical" evidence="2">
    <location>
        <begin position="538"/>
        <end position="560"/>
    </location>
</feature>
<proteinExistence type="predicted"/>
<dbReference type="STRING" id="1194083.BN12_480015"/>
<dbReference type="EMBL" id="CAJB01000379">
    <property type="protein sequence ID" value="CCH79562.1"/>
    <property type="molecule type" value="Genomic_DNA"/>
</dbReference>
<feature type="compositionally biased region" description="Polar residues" evidence="1">
    <location>
        <begin position="251"/>
        <end position="261"/>
    </location>
</feature>
<feature type="transmembrane region" description="Helical" evidence="2">
    <location>
        <begin position="345"/>
        <end position="369"/>
    </location>
</feature>
<accession>A0A077M3C4</accession>
<dbReference type="AlphaFoldDB" id="A0A077M3C4"/>
<feature type="transmembrane region" description="Helical" evidence="2">
    <location>
        <begin position="158"/>
        <end position="183"/>
    </location>
</feature>
<evidence type="ECO:0000256" key="2">
    <source>
        <dbReference type="SAM" id="Phobius"/>
    </source>
</evidence>
<feature type="transmembrane region" description="Helical" evidence="2">
    <location>
        <begin position="319"/>
        <end position="339"/>
    </location>
</feature>
<evidence type="ECO:0000313" key="3">
    <source>
        <dbReference type="EMBL" id="CCH79562.1"/>
    </source>
</evidence>
<keyword evidence="4" id="KW-1185">Reference proteome</keyword>
<feature type="transmembrane region" description="Helical" evidence="2">
    <location>
        <begin position="28"/>
        <end position="49"/>
    </location>
</feature>
<evidence type="ECO:0000313" key="4">
    <source>
        <dbReference type="Proteomes" id="UP000035721"/>
    </source>
</evidence>
<evidence type="ECO:0000256" key="1">
    <source>
        <dbReference type="SAM" id="MobiDB-lite"/>
    </source>
</evidence>
<protein>
    <submittedName>
        <fullName evidence="3">Uncharacterized protein</fullName>
    </submittedName>
</protein>